<evidence type="ECO:0000256" key="1">
    <source>
        <dbReference type="SAM" id="MobiDB-lite"/>
    </source>
</evidence>
<feature type="transmembrane region" description="Helical" evidence="2">
    <location>
        <begin position="29"/>
        <end position="47"/>
    </location>
</feature>
<keyword evidence="4" id="KW-1185">Reference proteome</keyword>
<protein>
    <submittedName>
        <fullName evidence="3">Uncharacterized protein</fullName>
    </submittedName>
</protein>
<dbReference type="RefSeq" id="WP_253838154.1">
    <property type="nucleotide sequence ID" value="NZ_JAMTCS010000012.1"/>
</dbReference>
<feature type="region of interest" description="Disordered" evidence="1">
    <location>
        <begin position="1"/>
        <end position="22"/>
    </location>
</feature>
<dbReference type="EMBL" id="JAMTCS010000012">
    <property type="protein sequence ID" value="MCP2266389.1"/>
    <property type="molecule type" value="Genomic_DNA"/>
</dbReference>
<gene>
    <name evidence="3" type="ORF">APR03_003755</name>
</gene>
<name>A0A9X2JZT9_9MICO</name>
<evidence type="ECO:0000313" key="4">
    <source>
        <dbReference type="Proteomes" id="UP001139493"/>
    </source>
</evidence>
<sequence>MTDVRADETTADDTQDAPAAARRTRRGRWVAAVVVLGLLLVAAWQAAARTSRVEPGGVAQVSGGLALPDCVPSGNLWAAFDDDEEVLAAQTIRNPSPWPVTVSTGDSEAYLLEPRSDDQDEQGSITSASGGVPDAARESVVVPGGQEATLWIHNPQRGVPPGSIWYTYDGVSLTVRALGIEREVWVPFSAGVLQVGGSQDSAVLSEALEGACAG</sequence>
<comment type="caution">
    <text evidence="3">The sequence shown here is derived from an EMBL/GenBank/DDBJ whole genome shotgun (WGS) entry which is preliminary data.</text>
</comment>
<accession>A0A9X2JZT9</accession>
<keyword evidence="2" id="KW-1133">Transmembrane helix</keyword>
<evidence type="ECO:0000256" key="2">
    <source>
        <dbReference type="SAM" id="Phobius"/>
    </source>
</evidence>
<dbReference type="AlphaFoldDB" id="A0A9X2JZT9"/>
<dbReference type="Proteomes" id="UP001139493">
    <property type="component" value="Unassembled WGS sequence"/>
</dbReference>
<organism evidence="3 4">
    <name type="scientific">Promicromonospora thailandica</name>
    <dbReference type="NCBI Taxonomy" id="765201"/>
    <lineage>
        <taxon>Bacteria</taxon>
        <taxon>Bacillati</taxon>
        <taxon>Actinomycetota</taxon>
        <taxon>Actinomycetes</taxon>
        <taxon>Micrococcales</taxon>
        <taxon>Promicromonosporaceae</taxon>
        <taxon>Promicromonospora</taxon>
    </lineage>
</organism>
<reference evidence="3" key="1">
    <citation type="submission" date="2022-06" db="EMBL/GenBank/DDBJ databases">
        <title>Genomic Encyclopedia of Archaeal and Bacterial Type Strains, Phase II (KMG-II): from individual species to whole genera.</title>
        <authorList>
            <person name="Goeker M."/>
        </authorList>
    </citation>
    <scope>NUCLEOTIDE SEQUENCE</scope>
    <source>
        <strain evidence="3">DSM 26652</strain>
    </source>
</reference>
<feature type="region of interest" description="Disordered" evidence="1">
    <location>
        <begin position="114"/>
        <end position="139"/>
    </location>
</feature>
<keyword evidence="2" id="KW-0472">Membrane</keyword>
<proteinExistence type="predicted"/>
<keyword evidence="2" id="KW-0812">Transmembrane</keyword>
<evidence type="ECO:0000313" key="3">
    <source>
        <dbReference type="EMBL" id="MCP2266389.1"/>
    </source>
</evidence>